<evidence type="ECO:0000256" key="12">
    <source>
        <dbReference type="ARBA" id="ARBA00022989"/>
    </source>
</evidence>
<dbReference type="InterPro" id="IPR039261">
    <property type="entry name" value="FNR_nucleotide-bd"/>
</dbReference>
<feature type="domain" description="Ferric reductase NAD binding" evidence="17">
    <location>
        <begin position="37"/>
        <end position="201"/>
    </location>
</feature>
<keyword evidence="9" id="KW-0274">FAD</keyword>
<keyword evidence="4" id="KW-0597">Phosphoprotein</keyword>
<dbReference type="PANTHER" id="PTHR11972">
    <property type="entry name" value="NADPH OXIDASE"/>
    <property type="match status" value="1"/>
</dbReference>
<keyword evidence="7" id="KW-0479">Metal-binding</keyword>
<dbReference type="Gene3D" id="3.40.50.80">
    <property type="entry name" value="Nucleotide-binding domain of ferredoxin-NADP reductase (FNR) module"/>
    <property type="match status" value="1"/>
</dbReference>
<evidence type="ECO:0000256" key="8">
    <source>
        <dbReference type="ARBA" id="ARBA00022737"/>
    </source>
</evidence>
<dbReference type="GO" id="GO:0016020">
    <property type="term" value="C:membrane"/>
    <property type="evidence" value="ECO:0007669"/>
    <property type="project" value="UniProtKB-SubCell"/>
</dbReference>
<dbReference type="Pfam" id="PF08030">
    <property type="entry name" value="NAD_binding_6"/>
    <property type="match status" value="1"/>
</dbReference>
<dbReference type="Proteomes" id="UP000288805">
    <property type="component" value="Unassembled WGS sequence"/>
</dbReference>
<organism evidence="18 19">
    <name type="scientific">Vitis vinifera</name>
    <name type="common">Grape</name>
    <dbReference type="NCBI Taxonomy" id="29760"/>
    <lineage>
        <taxon>Eukaryota</taxon>
        <taxon>Viridiplantae</taxon>
        <taxon>Streptophyta</taxon>
        <taxon>Embryophyta</taxon>
        <taxon>Tracheophyta</taxon>
        <taxon>Spermatophyta</taxon>
        <taxon>Magnoliopsida</taxon>
        <taxon>eudicotyledons</taxon>
        <taxon>Gunneridae</taxon>
        <taxon>Pentapetalae</taxon>
        <taxon>rosids</taxon>
        <taxon>Vitales</taxon>
        <taxon>Vitaceae</taxon>
        <taxon>Viteae</taxon>
        <taxon>Vitis</taxon>
    </lineage>
</organism>
<dbReference type="AlphaFoldDB" id="A0A438KPC6"/>
<dbReference type="InterPro" id="IPR000778">
    <property type="entry name" value="Cyt_b245_heavy_chain"/>
</dbReference>
<evidence type="ECO:0000256" key="1">
    <source>
        <dbReference type="ARBA" id="ARBA00004141"/>
    </source>
</evidence>
<evidence type="ECO:0000313" key="18">
    <source>
        <dbReference type="EMBL" id="RVX23050.1"/>
    </source>
</evidence>
<evidence type="ECO:0000256" key="14">
    <source>
        <dbReference type="ARBA" id="ARBA00023136"/>
    </source>
</evidence>
<accession>A0A438KPC6</accession>
<dbReference type="InterPro" id="IPR050369">
    <property type="entry name" value="RBOH/FRE"/>
</dbReference>
<dbReference type="PRINTS" id="PR00466">
    <property type="entry name" value="GP91PHOX"/>
</dbReference>
<evidence type="ECO:0000256" key="11">
    <source>
        <dbReference type="ARBA" id="ARBA00022857"/>
    </source>
</evidence>
<keyword evidence="11" id="KW-0521">NADP</keyword>
<dbReference type="SUPFAM" id="SSF52343">
    <property type="entry name" value="Ferredoxin reductase-like, C-terminal NADP-linked domain"/>
    <property type="match status" value="1"/>
</dbReference>
<comment type="similarity">
    <text evidence="2">Belongs to the RBOH (TC 5.B.1.3) family.</text>
</comment>
<dbReference type="GO" id="GO:0016491">
    <property type="term" value="F:oxidoreductase activity"/>
    <property type="evidence" value="ECO:0007669"/>
    <property type="project" value="UniProtKB-KW"/>
</dbReference>
<keyword evidence="6 16" id="KW-0812">Transmembrane</keyword>
<keyword evidence="8" id="KW-0677">Repeat</keyword>
<evidence type="ECO:0000256" key="2">
    <source>
        <dbReference type="ARBA" id="ARBA00007975"/>
    </source>
</evidence>
<name>A0A438KPC6_VITVI</name>
<reference evidence="18 19" key="1">
    <citation type="journal article" date="2018" name="PLoS Genet.">
        <title>Population sequencing reveals clonal diversity and ancestral inbreeding in the grapevine cultivar Chardonnay.</title>
        <authorList>
            <person name="Roach M.J."/>
            <person name="Johnson D.L."/>
            <person name="Bohlmann J."/>
            <person name="van Vuuren H.J."/>
            <person name="Jones S.J."/>
            <person name="Pretorius I.S."/>
            <person name="Schmidt S.A."/>
            <person name="Borneman A.R."/>
        </authorList>
    </citation>
    <scope>NUCLEOTIDE SEQUENCE [LARGE SCALE GENOMIC DNA]</scope>
    <source>
        <strain evidence="19">cv. Chardonnay</strain>
        <tissue evidence="18">Leaf</tissue>
    </source>
</reference>
<dbReference type="PANTHER" id="PTHR11972:SF54">
    <property type="entry name" value="RESPIRATORY BURST OXIDASE HOMOLOG PROTEIN J-RELATED"/>
    <property type="match status" value="1"/>
</dbReference>
<dbReference type="InterPro" id="IPR013121">
    <property type="entry name" value="Fe_red_NAD-bd_6"/>
</dbReference>
<keyword evidence="12 16" id="KW-1133">Transmembrane helix</keyword>
<dbReference type="GO" id="GO:0046872">
    <property type="term" value="F:metal ion binding"/>
    <property type="evidence" value="ECO:0007669"/>
    <property type="project" value="UniProtKB-KW"/>
</dbReference>
<evidence type="ECO:0000256" key="6">
    <source>
        <dbReference type="ARBA" id="ARBA00022692"/>
    </source>
</evidence>
<evidence type="ECO:0000256" key="4">
    <source>
        <dbReference type="ARBA" id="ARBA00022553"/>
    </source>
</evidence>
<feature type="transmembrane region" description="Helical" evidence="16">
    <location>
        <begin position="39"/>
        <end position="56"/>
    </location>
</feature>
<comment type="subcellular location">
    <subcellularLocation>
        <location evidence="1">Membrane</location>
        <topology evidence="1">Multi-pass membrane protein</topology>
    </subcellularLocation>
</comment>
<keyword evidence="14 16" id="KW-0472">Membrane</keyword>
<gene>
    <name evidence="18" type="primary">RBOHH_1</name>
    <name evidence="18" type="ORF">CK203_008194</name>
</gene>
<evidence type="ECO:0000256" key="15">
    <source>
        <dbReference type="ARBA" id="ARBA00055023"/>
    </source>
</evidence>
<keyword evidence="13" id="KW-0560">Oxidoreductase</keyword>
<sequence>MRMETRAATETGDVQAGFPRIIIKGPYGAPAQNYKKYDILLLIGLGIGATPFISIMKDLLNDIKPNDSDSSYSDAHEATKKGPERVYFYWVTREQGSFEWFKGVMNDVAEYDHGHMIEMHNYLTSMYEEGDARSALIAMVQSLQHAKNGVDVVSESRIKAHFARPNWKKVFSHLASTHQSAKIGVFYCGSPTLAKPLRQLCKEFSLNSSTRFHFHKENF</sequence>
<comment type="subunit">
    <text evidence="3">Monomer and homodimer.</text>
</comment>
<evidence type="ECO:0000256" key="5">
    <source>
        <dbReference type="ARBA" id="ARBA00022630"/>
    </source>
</evidence>
<evidence type="ECO:0000259" key="17">
    <source>
        <dbReference type="Pfam" id="PF08030"/>
    </source>
</evidence>
<evidence type="ECO:0000256" key="10">
    <source>
        <dbReference type="ARBA" id="ARBA00022837"/>
    </source>
</evidence>
<evidence type="ECO:0000256" key="16">
    <source>
        <dbReference type="SAM" id="Phobius"/>
    </source>
</evidence>
<protein>
    <submittedName>
        <fullName evidence="18">Putative respiratory burst oxidase-like protein H</fullName>
    </submittedName>
</protein>
<evidence type="ECO:0000256" key="9">
    <source>
        <dbReference type="ARBA" id="ARBA00022827"/>
    </source>
</evidence>
<keyword evidence="5" id="KW-0285">Flavoprotein</keyword>
<dbReference type="EMBL" id="QGNW01000002">
    <property type="protein sequence ID" value="RVX23050.1"/>
    <property type="molecule type" value="Genomic_DNA"/>
</dbReference>
<evidence type="ECO:0000256" key="13">
    <source>
        <dbReference type="ARBA" id="ARBA00023002"/>
    </source>
</evidence>
<keyword evidence="10" id="KW-0106">Calcium</keyword>
<proteinExistence type="inferred from homology"/>
<evidence type="ECO:0000256" key="3">
    <source>
        <dbReference type="ARBA" id="ARBA00011407"/>
    </source>
</evidence>
<comment type="function">
    <text evidence="15">Calcium-dependent NADPH oxidase that generates superoxide.</text>
</comment>
<comment type="caution">
    <text evidence="18">The sequence shown here is derived from an EMBL/GenBank/DDBJ whole genome shotgun (WGS) entry which is preliminary data.</text>
</comment>
<evidence type="ECO:0000313" key="19">
    <source>
        <dbReference type="Proteomes" id="UP000288805"/>
    </source>
</evidence>
<evidence type="ECO:0000256" key="7">
    <source>
        <dbReference type="ARBA" id="ARBA00022723"/>
    </source>
</evidence>
<dbReference type="FunFam" id="3.40.50.80:FF:000026">
    <property type="entry name" value="Putative respiratory burst oxidase"/>
    <property type="match status" value="1"/>
</dbReference>